<dbReference type="GO" id="GO:0004497">
    <property type="term" value="F:monooxygenase activity"/>
    <property type="evidence" value="ECO:0007669"/>
    <property type="project" value="UniProtKB-KW"/>
</dbReference>
<evidence type="ECO:0000256" key="5">
    <source>
        <dbReference type="ARBA" id="ARBA00023033"/>
    </source>
</evidence>
<feature type="domain" description="FAD-binding" evidence="6">
    <location>
        <begin position="3"/>
        <end position="377"/>
    </location>
</feature>
<dbReference type="InterPro" id="IPR002938">
    <property type="entry name" value="FAD-bd"/>
</dbReference>
<dbReference type="HOGENOM" id="CLU_009665_18_0_1"/>
<sequence length="435" mass="47652">MRIIIIGAGVGGCASFLFLRKYLPADNHSIKLIEAHANPLETSTIIGGGLGLAPNGLRTLSLIDEALPRKITSLGFEAPMAEFRTGPRDQFLGLYVMGRKERYGWSNLMVQRATVHECILEEAIKADAGAGDVQFGRKVASVDSTGTDRCMKVTFEDGSTEEADLVIGADGRRSTIRDFVAGKHVDGLNGIGGFVPLSYIEPYVEHTQSPLIMTWGSMGFFGFSPIGSGPATKSAERKAMWWSVYASDTPATPDSPRAPIKQQLQARFRGFEGAIPKIIDALCTGAPGVSDIIVFPRYRLPEFLERWDRPGAVLVGDAGHIALPESGQGVSFAVEDAATFAMLLKRYLEAIPDEAKAAECAGQSYSQIRKPRVEKTIIAATRNANNKRGMGPWQRWIRDWFIWIWCKLARESSGDELFAHKVEEAVDKHLTEKGY</sequence>
<dbReference type="Proteomes" id="UP000030669">
    <property type="component" value="Unassembled WGS sequence"/>
</dbReference>
<dbReference type="GO" id="GO:0071949">
    <property type="term" value="F:FAD binding"/>
    <property type="evidence" value="ECO:0007669"/>
    <property type="project" value="InterPro"/>
</dbReference>
<comment type="similarity">
    <text evidence="1">Belongs to the paxM FAD-dependent monooxygenase family.</text>
</comment>
<evidence type="ECO:0000256" key="3">
    <source>
        <dbReference type="ARBA" id="ARBA00022827"/>
    </source>
</evidence>
<evidence type="ECO:0000256" key="2">
    <source>
        <dbReference type="ARBA" id="ARBA00022630"/>
    </source>
</evidence>
<dbReference type="OrthoDB" id="47494at2759"/>
<dbReference type="SUPFAM" id="SSF51905">
    <property type="entry name" value="FAD/NAD(P)-binding domain"/>
    <property type="match status" value="1"/>
</dbReference>
<proteinExistence type="inferred from homology"/>
<dbReference type="GeneID" id="19307805"/>
<organism evidence="7 8">
    <name type="scientific">Gloeophyllum trabeum (strain ATCC 11539 / FP-39264 / Madison 617)</name>
    <name type="common">Brown rot fungus</name>
    <dbReference type="NCBI Taxonomy" id="670483"/>
    <lineage>
        <taxon>Eukaryota</taxon>
        <taxon>Fungi</taxon>
        <taxon>Dikarya</taxon>
        <taxon>Basidiomycota</taxon>
        <taxon>Agaricomycotina</taxon>
        <taxon>Agaricomycetes</taxon>
        <taxon>Gloeophyllales</taxon>
        <taxon>Gloeophyllaceae</taxon>
        <taxon>Gloeophyllum</taxon>
    </lineage>
</organism>
<dbReference type="Pfam" id="PF01494">
    <property type="entry name" value="FAD_binding_3"/>
    <property type="match status" value="1"/>
</dbReference>
<keyword evidence="3" id="KW-0274">FAD</keyword>
<dbReference type="InterPro" id="IPR036188">
    <property type="entry name" value="FAD/NAD-bd_sf"/>
</dbReference>
<keyword evidence="4" id="KW-0560">Oxidoreductase</keyword>
<accession>S7RYW4</accession>
<dbReference type="RefSeq" id="XP_007860621.1">
    <property type="nucleotide sequence ID" value="XM_007862430.1"/>
</dbReference>
<dbReference type="KEGG" id="gtr:GLOTRDRAFT_67540"/>
<dbReference type="PANTHER" id="PTHR13789:SF309">
    <property type="entry name" value="PUTATIVE (AFU_ORTHOLOGUE AFUA_6G14510)-RELATED"/>
    <property type="match status" value="1"/>
</dbReference>
<evidence type="ECO:0000313" key="8">
    <source>
        <dbReference type="Proteomes" id="UP000030669"/>
    </source>
</evidence>
<keyword evidence="8" id="KW-1185">Reference proteome</keyword>
<keyword evidence="5" id="KW-0503">Monooxygenase</keyword>
<dbReference type="PRINTS" id="PR00420">
    <property type="entry name" value="RNGMNOXGNASE"/>
</dbReference>
<name>S7RYW4_GLOTA</name>
<dbReference type="InterPro" id="IPR050493">
    <property type="entry name" value="FAD-dep_Monooxygenase_BioMet"/>
</dbReference>
<protein>
    <submittedName>
        <fullName evidence="7">FAD/NAD P-binding domain-containing protein</fullName>
    </submittedName>
</protein>
<dbReference type="AlphaFoldDB" id="S7RYW4"/>
<evidence type="ECO:0000256" key="4">
    <source>
        <dbReference type="ARBA" id="ARBA00023002"/>
    </source>
</evidence>
<gene>
    <name evidence="7" type="ORF">GLOTRDRAFT_67540</name>
</gene>
<dbReference type="OMA" id="MWWSTYE"/>
<dbReference type="STRING" id="670483.S7RYW4"/>
<evidence type="ECO:0000259" key="6">
    <source>
        <dbReference type="Pfam" id="PF01494"/>
    </source>
</evidence>
<reference evidence="7 8" key="1">
    <citation type="journal article" date="2012" name="Science">
        <title>The Paleozoic origin of enzymatic lignin decomposition reconstructed from 31 fungal genomes.</title>
        <authorList>
            <person name="Floudas D."/>
            <person name="Binder M."/>
            <person name="Riley R."/>
            <person name="Barry K."/>
            <person name="Blanchette R.A."/>
            <person name="Henrissat B."/>
            <person name="Martinez A.T."/>
            <person name="Otillar R."/>
            <person name="Spatafora J.W."/>
            <person name="Yadav J.S."/>
            <person name="Aerts A."/>
            <person name="Benoit I."/>
            <person name="Boyd A."/>
            <person name="Carlson A."/>
            <person name="Copeland A."/>
            <person name="Coutinho P.M."/>
            <person name="de Vries R.P."/>
            <person name="Ferreira P."/>
            <person name="Findley K."/>
            <person name="Foster B."/>
            <person name="Gaskell J."/>
            <person name="Glotzer D."/>
            <person name="Gorecki P."/>
            <person name="Heitman J."/>
            <person name="Hesse C."/>
            <person name="Hori C."/>
            <person name="Igarashi K."/>
            <person name="Jurgens J.A."/>
            <person name="Kallen N."/>
            <person name="Kersten P."/>
            <person name="Kohler A."/>
            <person name="Kuees U."/>
            <person name="Kumar T.K.A."/>
            <person name="Kuo A."/>
            <person name="LaButti K."/>
            <person name="Larrondo L.F."/>
            <person name="Lindquist E."/>
            <person name="Ling A."/>
            <person name="Lombard V."/>
            <person name="Lucas S."/>
            <person name="Lundell T."/>
            <person name="Martin R."/>
            <person name="McLaughlin D.J."/>
            <person name="Morgenstern I."/>
            <person name="Morin E."/>
            <person name="Murat C."/>
            <person name="Nagy L.G."/>
            <person name="Nolan M."/>
            <person name="Ohm R.A."/>
            <person name="Patyshakuliyeva A."/>
            <person name="Rokas A."/>
            <person name="Ruiz-Duenas F.J."/>
            <person name="Sabat G."/>
            <person name="Salamov A."/>
            <person name="Samejima M."/>
            <person name="Schmutz J."/>
            <person name="Slot J.C."/>
            <person name="St John F."/>
            <person name="Stenlid J."/>
            <person name="Sun H."/>
            <person name="Sun S."/>
            <person name="Syed K."/>
            <person name="Tsang A."/>
            <person name="Wiebenga A."/>
            <person name="Young D."/>
            <person name="Pisabarro A."/>
            <person name="Eastwood D.C."/>
            <person name="Martin F."/>
            <person name="Cullen D."/>
            <person name="Grigoriev I.V."/>
            <person name="Hibbett D.S."/>
        </authorList>
    </citation>
    <scope>NUCLEOTIDE SEQUENCE [LARGE SCALE GENOMIC DNA]</scope>
    <source>
        <strain evidence="7 8">ATCC 11539</strain>
    </source>
</reference>
<dbReference type="Gene3D" id="3.50.50.60">
    <property type="entry name" value="FAD/NAD(P)-binding domain"/>
    <property type="match status" value="1"/>
</dbReference>
<keyword evidence="2" id="KW-0285">Flavoprotein</keyword>
<evidence type="ECO:0000313" key="7">
    <source>
        <dbReference type="EMBL" id="EPQ60150.1"/>
    </source>
</evidence>
<dbReference type="eggNOG" id="KOG2614">
    <property type="taxonomic scope" value="Eukaryota"/>
</dbReference>
<dbReference type="PANTHER" id="PTHR13789">
    <property type="entry name" value="MONOOXYGENASE"/>
    <property type="match status" value="1"/>
</dbReference>
<evidence type="ECO:0000256" key="1">
    <source>
        <dbReference type="ARBA" id="ARBA00007992"/>
    </source>
</evidence>
<dbReference type="EMBL" id="KB469296">
    <property type="protein sequence ID" value="EPQ60150.1"/>
    <property type="molecule type" value="Genomic_DNA"/>
</dbReference>